<dbReference type="InterPro" id="IPR050319">
    <property type="entry name" value="ABC_transp_ATP-bind"/>
</dbReference>
<dbReference type="PANTHER" id="PTHR43776:SF7">
    <property type="entry name" value="D,D-DIPEPTIDE TRANSPORT ATP-BINDING PROTEIN DDPF-RELATED"/>
    <property type="match status" value="1"/>
</dbReference>
<dbReference type="PROSITE" id="PS50893">
    <property type="entry name" value="ABC_TRANSPORTER_2"/>
    <property type="match status" value="2"/>
</dbReference>
<dbReference type="Gene3D" id="3.40.50.300">
    <property type="entry name" value="P-loop containing nucleotide triphosphate hydrolases"/>
    <property type="match status" value="2"/>
</dbReference>
<keyword evidence="8" id="KW-1185">Reference proteome</keyword>
<dbReference type="NCBIfam" id="NF007739">
    <property type="entry name" value="PRK10419.1"/>
    <property type="match status" value="2"/>
</dbReference>
<reference evidence="8" key="1">
    <citation type="submission" date="2016-10" db="EMBL/GenBank/DDBJ databases">
        <authorList>
            <person name="Varghese N."/>
            <person name="Submissions S."/>
        </authorList>
    </citation>
    <scope>NUCLEOTIDE SEQUENCE [LARGE SCALE GENOMIC DNA]</scope>
    <source>
        <strain evidence="8">DSM 26424</strain>
    </source>
</reference>
<evidence type="ECO:0000313" key="8">
    <source>
        <dbReference type="Proteomes" id="UP000199093"/>
    </source>
</evidence>
<protein>
    <submittedName>
        <fullName evidence="7">Peptide/nickel transport system ATP-binding protein</fullName>
    </submittedName>
</protein>
<dbReference type="PROSITE" id="PS00211">
    <property type="entry name" value="ABC_TRANSPORTER_1"/>
    <property type="match status" value="2"/>
</dbReference>
<dbReference type="GO" id="GO:0055085">
    <property type="term" value="P:transmembrane transport"/>
    <property type="evidence" value="ECO:0007669"/>
    <property type="project" value="UniProtKB-ARBA"/>
</dbReference>
<dbReference type="Pfam" id="PF08352">
    <property type="entry name" value="oligo_HPY"/>
    <property type="match status" value="2"/>
</dbReference>
<dbReference type="NCBIfam" id="NF008453">
    <property type="entry name" value="PRK11308.1"/>
    <property type="match status" value="2"/>
</dbReference>
<dbReference type="InterPro" id="IPR027417">
    <property type="entry name" value="P-loop_NTPase"/>
</dbReference>
<evidence type="ECO:0000256" key="1">
    <source>
        <dbReference type="ARBA" id="ARBA00004417"/>
    </source>
</evidence>
<organism evidence="7 8">
    <name type="scientific">Salipiger marinus</name>
    <dbReference type="NCBI Taxonomy" id="555512"/>
    <lineage>
        <taxon>Bacteria</taxon>
        <taxon>Pseudomonadati</taxon>
        <taxon>Pseudomonadota</taxon>
        <taxon>Alphaproteobacteria</taxon>
        <taxon>Rhodobacterales</taxon>
        <taxon>Roseobacteraceae</taxon>
        <taxon>Salipiger</taxon>
    </lineage>
</organism>
<keyword evidence="5 7" id="KW-0067">ATP-binding</keyword>
<keyword evidence="4" id="KW-0547">Nucleotide-binding</keyword>
<dbReference type="AlphaFoldDB" id="A0A1G8M5P9"/>
<feature type="domain" description="ABC transporter" evidence="6">
    <location>
        <begin position="296"/>
        <end position="544"/>
    </location>
</feature>
<gene>
    <name evidence="7" type="ORF">SAMN04487993_1007192</name>
</gene>
<dbReference type="GO" id="GO:0005886">
    <property type="term" value="C:plasma membrane"/>
    <property type="evidence" value="ECO:0007669"/>
    <property type="project" value="UniProtKB-SubCell"/>
</dbReference>
<evidence type="ECO:0000256" key="3">
    <source>
        <dbReference type="ARBA" id="ARBA00022448"/>
    </source>
</evidence>
<evidence type="ECO:0000256" key="5">
    <source>
        <dbReference type="ARBA" id="ARBA00022840"/>
    </source>
</evidence>
<proteinExistence type="inferred from homology"/>
<comment type="similarity">
    <text evidence="2">Belongs to the ABC transporter superfamily.</text>
</comment>
<sequence>MMTRPVIVPPATPAPETGAEIALSVRGLTIALPKSMERRFAVEDVSFDLRRGQILCVVGESGSGKSVTANTLLGLLPRAMKTTAGSITLEGREVIGMGAEDLRDLRGRVVSMIFQDPLSALNPLMTVGAQVDEAMAAHGIGTPDTRRTSTIALLQEVGLPDPALMYHQYPFRLSGGQRQRVMIAMALALEPTILIADEPTTALDVTTQAQILTLIRDIQRRKGMSVMFITHDFGVVAEIADSVVVMEKGHVVEEGPADRVLRAPRHEYTQRLIAAVPHLRGDDRPKPAGAEEPPVLEVRNLVKTYASGSALLRTRRVVPAVQDVSFRLARGSTLGIVGESGSGKSSLGRLLVRLMEADSGQILFEGEDIAPLPEPKFRSFRQKIQMIFQDPFASLNPRMTVGTILTVGPMAYGVKASDARAQAHEMLQLVGLDRGAFGRYPHEFSGGQRQRIGIARALMFRPRLLVADEAVSALDVSIQAQILELLERIQRETGVSMVFITHDLRVASQICDEIAVMHKGRIVEHGPPSQIFMSPRSDYTRELVAAIPGEDFQRGAAAVALT</sequence>
<keyword evidence="3" id="KW-0813">Transport</keyword>
<dbReference type="InterPro" id="IPR013563">
    <property type="entry name" value="Oligopep_ABC_C"/>
</dbReference>
<dbReference type="GO" id="GO:0015833">
    <property type="term" value="P:peptide transport"/>
    <property type="evidence" value="ECO:0007669"/>
    <property type="project" value="InterPro"/>
</dbReference>
<dbReference type="SUPFAM" id="SSF52540">
    <property type="entry name" value="P-loop containing nucleoside triphosphate hydrolases"/>
    <property type="match status" value="2"/>
</dbReference>
<accession>A0A1G8M5P9</accession>
<dbReference type="InterPro" id="IPR003439">
    <property type="entry name" value="ABC_transporter-like_ATP-bd"/>
</dbReference>
<dbReference type="STRING" id="555512.SAMN04487993_1007192"/>
<dbReference type="InterPro" id="IPR017871">
    <property type="entry name" value="ABC_transporter-like_CS"/>
</dbReference>
<dbReference type="Proteomes" id="UP000199093">
    <property type="component" value="Unassembled WGS sequence"/>
</dbReference>
<dbReference type="FunFam" id="3.40.50.300:FF:000016">
    <property type="entry name" value="Oligopeptide ABC transporter ATP-binding component"/>
    <property type="match status" value="2"/>
</dbReference>
<dbReference type="CDD" id="cd03257">
    <property type="entry name" value="ABC_NikE_OppD_transporters"/>
    <property type="match status" value="2"/>
</dbReference>
<name>A0A1G8M5P9_9RHOB</name>
<dbReference type="InterPro" id="IPR003593">
    <property type="entry name" value="AAA+_ATPase"/>
</dbReference>
<dbReference type="RefSeq" id="WP_242656703.1">
    <property type="nucleotide sequence ID" value="NZ_FNEJ01000007.1"/>
</dbReference>
<dbReference type="GO" id="GO:0016887">
    <property type="term" value="F:ATP hydrolysis activity"/>
    <property type="evidence" value="ECO:0007669"/>
    <property type="project" value="InterPro"/>
</dbReference>
<dbReference type="Pfam" id="PF00005">
    <property type="entry name" value="ABC_tran"/>
    <property type="match status" value="2"/>
</dbReference>
<comment type="subcellular location">
    <subcellularLocation>
        <location evidence="1">Cell inner membrane</location>
        <topology evidence="1">Peripheral membrane protein</topology>
    </subcellularLocation>
</comment>
<feature type="domain" description="ABC transporter" evidence="6">
    <location>
        <begin position="23"/>
        <end position="273"/>
    </location>
</feature>
<evidence type="ECO:0000256" key="4">
    <source>
        <dbReference type="ARBA" id="ARBA00022741"/>
    </source>
</evidence>
<dbReference type="SMART" id="SM00382">
    <property type="entry name" value="AAA"/>
    <property type="match status" value="2"/>
</dbReference>
<evidence type="ECO:0000256" key="2">
    <source>
        <dbReference type="ARBA" id="ARBA00005417"/>
    </source>
</evidence>
<dbReference type="EMBL" id="FNEJ01000007">
    <property type="protein sequence ID" value="SDI63279.1"/>
    <property type="molecule type" value="Genomic_DNA"/>
</dbReference>
<dbReference type="PANTHER" id="PTHR43776">
    <property type="entry name" value="TRANSPORT ATP-BINDING PROTEIN"/>
    <property type="match status" value="1"/>
</dbReference>
<evidence type="ECO:0000259" key="6">
    <source>
        <dbReference type="PROSITE" id="PS50893"/>
    </source>
</evidence>
<dbReference type="GO" id="GO:0005524">
    <property type="term" value="F:ATP binding"/>
    <property type="evidence" value="ECO:0007669"/>
    <property type="project" value="UniProtKB-KW"/>
</dbReference>
<evidence type="ECO:0000313" key="7">
    <source>
        <dbReference type="EMBL" id="SDI63279.1"/>
    </source>
</evidence>